<evidence type="ECO:0000259" key="6">
    <source>
        <dbReference type="Pfam" id="PF08620"/>
    </source>
</evidence>
<protein>
    <recommendedName>
        <fullName evidence="11">RNA polymerase II-associated protein 1 C-terminal domain-containing protein</fullName>
    </recommendedName>
</protein>
<keyword evidence="10" id="KW-1185">Reference proteome</keyword>
<comment type="caution">
    <text evidence="9">The sequence shown here is derived from an EMBL/GenBank/DDBJ whole genome shotgun (WGS) entry which is preliminary data.</text>
</comment>
<sequence>MSQSGKFLLGSVIERKSKGPSVPPRSINPSVHGFPVVQHRSKSAFARSREEARKPISISQEMRPQAPPVIVSDSQVSGDAEPKEPNTDDWRAQMSAENEKRVAGMTAEEREAEKREILERFGVGIGDVLKRARLAREKNAAKDVWPGHKHKPPPPPSEVDSEAFNKLVEVPISEEEPAPSRPSGRGYSPPPALSRPHSRPSSRLDRKLRFAELGPKDVYVYESAPPSPKRQPLALPPPTDDGTAVSLGKWHGKLAPLEMPAPQPLPPPSQHVVSGSLPADSSDSKHEEPEEGTSEYIRRRYFPDAPPHDPNLAWMQGNPLPDSTDRASTSLRFDLNGNVIPLAVATQLPTHLGLHHHAEGSTAGYTLDDVFLLSRSTVPAQRATMLGVLASIALNLGKAVKGRYAGLEKLLPTAEDVRKRIMSAGVEAMNEKGSVGARAIEVAWGSIVGWDEDVMLAEGVELQTDSDTAISSLKLDFFLPQITSALMQGDLLPESSKQLLTILHRLAQQSNKIAETIVQAPNLLQTILHTFLLLSTPNDQNGRLPEPAALQLLITLASGSRSSAEVLSELRSSSEPKESSKPKWLRDLMDTDEALQPSELQKPANSLLRFITILPPSSPYPINLATSLLTLSLQLYRVLASYGLCSSIAKSTVEAFSQLSTYIVSPACDSQALKIAWLDLQSAWTVCAIDPHKTSPPHDFLWSQISGWLWKDEVAQIAQQLGDQEETWKLWGAVWRAEAQWLEGCRINCVKGGEAERSEYLARVRVDFSDGTRGIVVLGVLNALREGLEADDVDLERLAFYTSLLSAAIRIWLACLPPHLERPPSSPPFELPFPAISVICAKIVTHTLWDNFHSSGSSSLNQVYTRHLSGLLASYLTLSKSLPGIPEDLWLAQALAIIPRFMPGDEDTISRIIEQLLSLINLDWVNRRNVTSPMIIWDRGGLGILGPFFSHTTQPNKDDRIAPLRITPESIATSTTLRLPMASRRAKFGLPLNSDWTLTPINHLLRSADSEVFKNLPVGWDSSEVEITRATLFFSNICRDALTRFSLTQFSLTREEAVFGCMRVFMLEHGQPDDDSSVEVFRDPVVQRLMAFALEPYSYENAAAQGSRTACDLEKVATRFLGDSTPFFQFYTDFVGLYDAISFSETTFAKLLLPPTSMRYANDYRKHFWDDFNHIVKTIRTPCQQVLSSDLREYLDPIESDPQMIGAFLRVLLKEPLEGFVRLVAIHHIASSIWPDLRGDVSSEARAEKLVKAVAAQGSVDVVREITTYRQTASGAIWTPPVCFEFVNDVAEARMTWIRGLGDAMVVSRLEGLLM</sequence>
<dbReference type="PANTHER" id="PTHR21483">
    <property type="entry name" value="RNA POLYMERASE II-ASSOCIATED PROTEIN 1"/>
    <property type="match status" value="1"/>
</dbReference>
<evidence type="ECO:0000259" key="7">
    <source>
        <dbReference type="Pfam" id="PF08621"/>
    </source>
</evidence>
<accession>A0AAD5VXR5</accession>
<keyword evidence="4" id="KW-0539">Nucleus</keyword>
<dbReference type="Pfam" id="PF08620">
    <property type="entry name" value="RPAP1_C"/>
    <property type="match status" value="1"/>
</dbReference>
<dbReference type="EMBL" id="JANIEX010000121">
    <property type="protein sequence ID" value="KAJ3572950.1"/>
    <property type="molecule type" value="Genomic_DNA"/>
</dbReference>
<feature type="compositionally biased region" description="Pro residues" evidence="5">
    <location>
        <begin position="259"/>
        <end position="269"/>
    </location>
</feature>
<proteinExistence type="inferred from homology"/>
<feature type="compositionally biased region" description="Basic and acidic residues" evidence="5">
    <location>
        <begin position="80"/>
        <end position="110"/>
    </location>
</feature>
<dbReference type="InterPro" id="IPR013930">
    <property type="entry name" value="RPAP1_N"/>
</dbReference>
<feature type="compositionally biased region" description="Pro residues" evidence="5">
    <location>
        <begin position="225"/>
        <end position="239"/>
    </location>
</feature>
<dbReference type="InterPro" id="IPR057989">
    <property type="entry name" value="TPR_RPAP1/MINIYO-like"/>
</dbReference>
<comment type="subcellular location">
    <subcellularLocation>
        <location evidence="1">Nucleus</location>
    </subcellularLocation>
</comment>
<feature type="domain" description="RPAP1 C-terminal" evidence="6">
    <location>
        <begin position="330"/>
        <end position="395"/>
    </location>
</feature>
<evidence type="ECO:0000256" key="4">
    <source>
        <dbReference type="ARBA" id="ARBA00023242"/>
    </source>
</evidence>
<feature type="domain" description="RPAP1/MINIYO-like TPR repeats" evidence="8">
    <location>
        <begin position="1078"/>
        <end position="1232"/>
    </location>
</feature>
<dbReference type="Pfam" id="PF25766">
    <property type="entry name" value="TPR_RPAP1"/>
    <property type="match status" value="1"/>
</dbReference>
<dbReference type="InterPro" id="IPR013929">
    <property type="entry name" value="RPAP1_C"/>
</dbReference>
<evidence type="ECO:0000256" key="5">
    <source>
        <dbReference type="SAM" id="MobiDB-lite"/>
    </source>
</evidence>
<evidence type="ECO:0000256" key="1">
    <source>
        <dbReference type="ARBA" id="ARBA00004123"/>
    </source>
</evidence>
<organism evidence="9 10">
    <name type="scientific">Leucocoprinus birnbaumii</name>
    <dbReference type="NCBI Taxonomy" id="56174"/>
    <lineage>
        <taxon>Eukaryota</taxon>
        <taxon>Fungi</taxon>
        <taxon>Dikarya</taxon>
        <taxon>Basidiomycota</taxon>
        <taxon>Agaricomycotina</taxon>
        <taxon>Agaricomycetes</taxon>
        <taxon>Agaricomycetidae</taxon>
        <taxon>Agaricales</taxon>
        <taxon>Agaricineae</taxon>
        <taxon>Agaricaceae</taxon>
        <taxon>Leucocoprinus</taxon>
    </lineage>
</organism>
<name>A0AAD5VXR5_9AGAR</name>
<evidence type="ECO:0000313" key="9">
    <source>
        <dbReference type="EMBL" id="KAJ3572950.1"/>
    </source>
</evidence>
<feature type="region of interest" description="Disordered" evidence="5">
    <location>
        <begin position="1"/>
        <end position="110"/>
    </location>
</feature>
<keyword evidence="3" id="KW-0804">Transcription</keyword>
<evidence type="ECO:0000259" key="8">
    <source>
        <dbReference type="Pfam" id="PF25766"/>
    </source>
</evidence>
<evidence type="ECO:0000313" key="10">
    <source>
        <dbReference type="Proteomes" id="UP001213000"/>
    </source>
</evidence>
<dbReference type="Pfam" id="PF08621">
    <property type="entry name" value="RPAP1_N"/>
    <property type="match status" value="1"/>
</dbReference>
<dbReference type="GO" id="GO:0006366">
    <property type="term" value="P:transcription by RNA polymerase II"/>
    <property type="evidence" value="ECO:0007669"/>
    <property type="project" value="InterPro"/>
</dbReference>
<gene>
    <name evidence="9" type="ORF">NP233_g2738</name>
</gene>
<evidence type="ECO:0008006" key="11">
    <source>
        <dbReference type="Google" id="ProtNLM"/>
    </source>
</evidence>
<comment type="similarity">
    <text evidence="2">Belongs to the RPAP1 family.</text>
</comment>
<feature type="region of interest" description="Disordered" evidence="5">
    <location>
        <begin position="138"/>
        <end position="297"/>
    </location>
</feature>
<evidence type="ECO:0000256" key="3">
    <source>
        <dbReference type="ARBA" id="ARBA00023163"/>
    </source>
</evidence>
<feature type="domain" description="RPAP1 N-terminal" evidence="7">
    <location>
        <begin position="95"/>
        <end position="133"/>
    </location>
</feature>
<dbReference type="InterPro" id="IPR039913">
    <property type="entry name" value="RPAP1/Rba50"/>
</dbReference>
<reference evidence="9" key="1">
    <citation type="submission" date="2022-07" db="EMBL/GenBank/DDBJ databases">
        <title>Genome Sequence of Leucocoprinus birnbaumii.</title>
        <authorList>
            <person name="Buettner E."/>
        </authorList>
    </citation>
    <scope>NUCLEOTIDE SEQUENCE</scope>
    <source>
        <strain evidence="9">VT141</strain>
    </source>
</reference>
<dbReference type="Proteomes" id="UP001213000">
    <property type="component" value="Unassembled WGS sequence"/>
</dbReference>
<dbReference type="PANTHER" id="PTHR21483:SF18">
    <property type="entry name" value="RNA POLYMERASE II-ASSOCIATED PROTEIN 1"/>
    <property type="match status" value="1"/>
</dbReference>
<evidence type="ECO:0000256" key="2">
    <source>
        <dbReference type="ARBA" id="ARBA00009953"/>
    </source>
</evidence>